<dbReference type="GO" id="GO:0003677">
    <property type="term" value="F:DNA binding"/>
    <property type="evidence" value="ECO:0007669"/>
    <property type="project" value="UniProtKB-KW"/>
</dbReference>
<accession>A0A6C0BK27</accession>
<sequence length="478" mass="56003">MSVEIPLHDRTGMVVKYALISPEDKELIEKYKWHQVHGKYAAAWINGRQTRMHHVILGKPGEKMVIDHKNQNGFDNRRENLRMATFSQNSQNVTRHPNNEYFGIGFTKREQKWFSRCQNHHLGSYDNPRDAALAYDKCAYLIFGKDAKTNHLVAYEECKDLKLDDLVRTNRHQLPKYIYFNKSKGLFHAHREINHQIFQSPCYKTQQEAEKWLTERQSQFDEIIKNLTMSQQNQPITRNDHGQAIINGRGITAIVDDDLWTKLNEYSWGSNNGYVHGLVNGKRIAMHRHIMQLRGHDLTLLDSRKYYVDHINGLKYDNRYGNLRINTTSGNAHNRKKDPNASSKYHGVHYYQSRSKWSALIQKDHVQYNLGDFITENEAAQAYNIKAKELYGEFAKLNVIEGEIVNHERTRKKIKDNLCPYHGVRYDKRRSKWIAEISKDCHRYYLGQYETDKEAAMAYNKKAVELYGDLANLNNLAP</sequence>
<evidence type="ECO:0000256" key="2">
    <source>
        <dbReference type="ARBA" id="ARBA00023125"/>
    </source>
</evidence>
<feature type="domain" description="AP2/ERF" evidence="4">
    <location>
        <begin position="344"/>
        <end position="400"/>
    </location>
</feature>
<protein>
    <recommendedName>
        <fullName evidence="4">AP2/ERF domain-containing protein</fullName>
    </recommendedName>
</protein>
<dbReference type="PANTHER" id="PTHR31194:SF189">
    <property type="entry name" value="AP2_ERF DOMAIN-CONTAINING PROTEIN"/>
    <property type="match status" value="1"/>
</dbReference>
<dbReference type="PANTHER" id="PTHR31194">
    <property type="entry name" value="SHN SHINE , DNA BINDING / TRANSCRIPTION FACTOR"/>
    <property type="match status" value="1"/>
</dbReference>
<dbReference type="SUPFAM" id="SSF54171">
    <property type="entry name" value="DNA-binding domain"/>
    <property type="match status" value="3"/>
</dbReference>
<dbReference type="Pfam" id="PF00847">
    <property type="entry name" value="AP2"/>
    <property type="match status" value="1"/>
</dbReference>
<organism evidence="5">
    <name type="scientific">viral metagenome</name>
    <dbReference type="NCBI Taxonomy" id="1070528"/>
    <lineage>
        <taxon>unclassified sequences</taxon>
        <taxon>metagenomes</taxon>
        <taxon>organismal metagenomes</taxon>
    </lineage>
</organism>
<dbReference type="AlphaFoldDB" id="A0A6C0BK27"/>
<dbReference type="InterPro" id="IPR016177">
    <property type="entry name" value="DNA-bd_dom_sf"/>
</dbReference>
<dbReference type="InterPro" id="IPR001471">
    <property type="entry name" value="AP2/ERF_dom"/>
</dbReference>
<dbReference type="InterPro" id="IPR036955">
    <property type="entry name" value="AP2/ERF_dom_sf"/>
</dbReference>
<dbReference type="Gene3D" id="3.90.75.20">
    <property type="match status" value="2"/>
</dbReference>
<dbReference type="InterPro" id="IPR044925">
    <property type="entry name" value="His-Me_finger_sf"/>
</dbReference>
<dbReference type="PROSITE" id="PS51032">
    <property type="entry name" value="AP2_ERF"/>
    <property type="match status" value="2"/>
</dbReference>
<evidence type="ECO:0000259" key="4">
    <source>
        <dbReference type="PROSITE" id="PS51032"/>
    </source>
</evidence>
<keyword evidence="3" id="KW-0804">Transcription</keyword>
<dbReference type="SMART" id="SM00380">
    <property type="entry name" value="AP2"/>
    <property type="match status" value="3"/>
</dbReference>
<dbReference type="SUPFAM" id="SSF54060">
    <property type="entry name" value="His-Me finger endonucleases"/>
    <property type="match status" value="2"/>
</dbReference>
<evidence type="ECO:0000313" key="5">
    <source>
        <dbReference type="EMBL" id="QHS92715.1"/>
    </source>
</evidence>
<keyword evidence="1" id="KW-0805">Transcription regulation</keyword>
<dbReference type="EMBL" id="MN739188">
    <property type="protein sequence ID" value="QHS92715.1"/>
    <property type="molecule type" value="Genomic_DNA"/>
</dbReference>
<dbReference type="InterPro" id="IPR003615">
    <property type="entry name" value="HNH_nuc"/>
</dbReference>
<proteinExistence type="predicted"/>
<keyword evidence="2" id="KW-0238">DNA-binding</keyword>
<evidence type="ECO:0000256" key="1">
    <source>
        <dbReference type="ARBA" id="ARBA00023015"/>
    </source>
</evidence>
<dbReference type="Pfam" id="PF13392">
    <property type="entry name" value="HNH_3"/>
    <property type="match status" value="1"/>
</dbReference>
<feature type="domain" description="AP2/ERF" evidence="4">
    <location>
        <begin position="420"/>
        <end position="476"/>
    </location>
</feature>
<dbReference type="InterPro" id="IPR050913">
    <property type="entry name" value="AP2/ERF_ERF"/>
</dbReference>
<evidence type="ECO:0000256" key="3">
    <source>
        <dbReference type="ARBA" id="ARBA00023163"/>
    </source>
</evidence>
<reference evidence="5" key="1">
    <citation type="journal article" date="2020" name="Nature">
        <title>Giant virus diversity and host interactions through global metagenomics.</title>
        <authorList>
            <person name="Schulz F."/>
            <person name="Roux S."/>
            <person name="Paez-Espino D."/>
            <person name="Jungbluth S."/>
            <person name="Walsh D.A."/>
            <person name="Denef V.J."/>
            <person name="McMahon K.D."/>
            <person name="Konstantinidis K.T."/>
            <person name="Eloe-Fadrosh E.A."/>
            <person name="Kyrpides N.C."/>
            <person name="Woyke T."/>
        </authorList>
    </citation>
    <scope>NUCLEOTIDE SEQUENCE</scope>
    <source>
        <strain evidence="5">GVMAG-M-3300014204-73</strain>
    </source>
</reference>
<dbReference type="GO" id="GO:0003700">
    <property type="term" value="F:DNA-binding transcription factor activity"/>
    <property type="evidence" value="ECO:0007669"/>
    <property type="project" value="InterPro"/>
</dbReference>
<name>A0A6C0BK27_9ZZZZ</name>
<dbReference type="Gene3D" id="3.30.730.10">
    <property type="entry name" value="AP2/ERF domain"/>
    <property type="match status" value="3"/>
</dbReference>